<gene>
    <name evidence="3" type="ORF">ZEAMMB73_Zm00001d008666</name>
</gene>
<accession>A0A1D6FEN1</accession>
<evidence type="ECO:0000256" key="2">
    <source>
        <dbReference type="SAM" id="MobiDB-lite"/>
    </source>
</evidence>
<dbReference type="Gene3D" id="2.120.10.80">
    <property type="entry name" value="Kelch-type beta propeller"/>
    <property type="match status" value="1"/>
</dbReference>
<dbReference type="InterPro" id="IPR006652">
    <property type="entry name" value="Kelch_1"/>
</dbReference>
<feature type="compositionally biased region" description="Basic and acidic residues" evidence="2">
    <location>
        <begin position="185"/>
        <end position="194"/>
    </location>
</feature>
<organism evidence="3">
    <name type="scientific">Zea mays</name>
    <name type="common">Maize</name>
    <dbReference type="NCBI Taxonomy" id="4577"/>
    <lineage>
        <taxon>Eukaryota</taxon>
        <taxon>Viridiplantae</taxon>
        <taxon>Streptophyta</taxon>
        <taxon>Embryophyta</taxon>
        <taxon>Tracheophyta</taxon>
        <taxon>Spermatophyta</taxon>
        <taxon>Magnoliopsida</taxon>
        <taxon>Liliopsida</taxon>
        <taxon>Poales</taxon>
        <taxon>Poaceae</taxon>
        <taxon>PACMAD clade</taxon>
        <taxon>Panicoideae</taxon>
        <taxon>Andropogonodae</taxon>
        <taxon>Andropogoneae</taxon>
        <taxon>Tripsacinae</taxon>
        <taxon>Zea</taxon>
    </lineage>
</organism>
<proteinExistence type="predicted"/>
<name>A0A1D6FEN1_MAIZE</name>
<dbReference type="PANTHER" id="PTHR46034">
    <property type="match status" value="1"/>
</dbReference>
<reference evidence="3" key="1">
    <citation type="submission" date="2015-12" db="EMBL/GenBank/DDBJ databases">
        <title>Update maize B73 reference genome by single molecule sequencing technologies.</title>
        <authorList>
            <consortium name="Maize Genome Sequencing Project"/>
            <person name="Ware D."/>
        </authorList>
    </citation>
    <scope>NUCLEOTIDE SEQUENCE</scope>
    <source>
        <tissue evidence="3">Seedling</tissue>
    </source>
</reference>
<dbReference type="InterPro" id="IPR044832">
    <property type="entry name" value="NRP-like"/>
</dbReference>
<sequence length="464" mass="51070">MKGLPSSHFSYVKNVKPGMPLFLFNYSDRKMHGIYEAASAGKLNIDQFAWSDGGRIKTQFPAQVLISMKTACLPVPESQFQSVISGNYYKPRHFFFELDHEQTRALIFLFKPAPVHDVSNKCHPSKSIQSPIVEAYVNPGNVKSESYIKDLNPFDVSSESHCIDPYNLVDPDGEYASESRTSTSHLDKEASNWDDVTTKEGTEFVNNDHPHINPPHVEQYGEVAVTQKQQDMFVLRQHEAESSKDTVDSASNKSMPQEAQFDATLPTDPSNSTSVGDVCIKDLTSLGQSRGNAELLHIVKELSKRNQAMEKKLRFAAAAAVLSGTLYVTGGYDGNTYLQSAERYDPREGFWTLLPSMSARRGSHSVAVMGESLFAVGGYDGNSNISTVEIFDPRANSWRIGRSCSIARGYGCAVTMDGNLYFIGGVNDAGETLGTVEVYNERQGWSISGCKSVGKRAFACAITV</sequence>
<dbReference type="PRINTS" id="PR00501">
    <property type="entry name" value="KELCHREPEAT"/>
</dbReference>
<feature type="compositionally biased region" description="Basic and acidic residues" evidence="2">
    <location>
        <begin position="237"/>
        <end position="247"/>
    </location>
</feature>
<feature type="region of interest" description="Disordered" evidence="2">
    <location>
        <begin position="173"/>
        <end position="194"/>
    </location>
</feature>
<dbReference type="AlphaFoldDB" id="A0A1D6FEN1"/>
<protein>
    <submittedName>
        <fullName evidence="3">DCD (Development and Cell Death) domain protein</fullName>
    </submittedName>
</protein>
<dbReference type="Pfam" id="PF01344">
    <property type="entry name" value="Kelch_1"/>
    <property type="match status" value="3"/>
</dbReference>
<feature type="compositionally biased region" description="Polar residues" evidence="2">
    <location>
        <begin position="248"/>
        <end position="257"/>
    </location>
</feature>
<dbReference type="SMART" id="SM00612">
    <property type="entry name" value="Kelch"/>
    <property type="match status" value="2"/>
</dbReference>
<dbReference type="PANTHER" id="PTHR46034:SF42">
    <property type="entry name" value="OS01G0165200 PROTEIN"/>
    <property type="match status" value="1"/>
</dbReference>
<evidence type="ECO:0000313" key="3">
    <source>
        <dbReference type="EMBL" id="AQK90403.1"/>
    </source>
</evidence>
<dbReference type="GO" id="GO:0034976">
    <property type="term" value="P:response to endoplasmic reticulum stress"/>
    <property type="evidence" value="ECO:0007669"/>
    <property type="project" value="InterPro"/>
</dbReference>
<dbReference type="EMBL" id="CM000784">
    <property type="protein sequence ID" value="AQK90403.1"/>
    <property type="molecule type" value="Genomic_DNA"/>
</dbReference>
<feature type="region of interest" description="Disordered" evidence="2">
    <location>
        <begin position="237"/>
        <end position="273"/>
    </location>
</feature>
<evidence type="ECO:0000256" key="1">
    <source>
        <dbReference type="SAM" id="Coils"/>
    </source>
</evidence>
<dbReference type="SUPFAM" id="SSF117281">
    <property type="entry name" value="Kelch motif"/>
    <property type="match status" value="1"/>
</dbReference>
<dbReference type="PROSITE" id="PS51222">
    <property type="entry name" value="DCD"/>
    <property type="match status" value="1"/>
</dbReference>
<dbReference type="Pfam" id="PF10539">
    <property type="entry name" value="Dev_Cell_Death"/>
    <property type="match status" value="1"/>
</dbReference>
<feature type="coiled-coil region" evidence="1">
    <location>
        <begin position="292"/>
        <end position="319"/>
    </location>
</feature>
<dbReference type="InterPro" id="IPR013989">
    <property type="entry name" value="Dev_and_cell_death_domain"/>
</dbReference>
<dbReference type="ExpressionAtlas" id="A0A1D6FEN1">
    <property type="expression patterns" value="baseline and differential"/>
</dbReference>
<dbReference type="SMART" id="SM00767">
    <property type="entry name" value="DCD"/>
    <property type="match status" value="1"/>
</dbReference>
<dbReference type="InterPro" id="IPR015915">
    <property type="entry name" value="Kelch-typ_b-propeller"/>
</dbReference>
<keyword evidence="1" id="KW-0175">Coiled coil</keyword>